<dbReference type="PANTHER" id="PTHR23248:SF9">
    <property type="entry name" value="PHOSPHOLIPID SCRAMBLASE"/>
    <property type="match status" value="1"/>
</dbReference>
<sequence length="181" mass="20343">MDMKSAISDQPRSNGAARDDGLDYLSQVDQLLVHKQKEMLEIFTGWETQNKYKIVNSMGQQVYFAVEVSGMWGRQCCDNIRSFAMKILDTSGKEVIYMERPLKCTSVMCCFCGNCLQEMKVYAPRGNLIGTIHEIFNPCKPKFVVNNGSNDEVFRLAGDACACACIGGSVNFEVNYCHEFL</sequence>
<keyword evidence="2" id="KW-0449">Lipoprotein</keyword>
<dbReference type="Proteomes" id="UP000695022">
    <property type="component" value="Unplaced"/>
</dbReference>
<dbReference type="GeneID" id="106820856"/>
<accession>A0ABM1F914</accession>
<evidence type="ECO:0000313" key="5">
    <source>
        <dbReference type="RefSeq" id="XP_014680935.1"/>
    </source>
</evidence>
<evidence type="ECO:0000256" key="3">
    <source>
        <dbReference type="SAM" id="MobiDB-lite"/>
    </source>
</evidence>
<organism evidence="4 5">
    <name type="scientific">Priapulus caudatus</name>
    <name type="common">Priapulid worm</name>
    <dbReference type="NCBI Taxonomy" id="37621"/>
    <lineage>
        <taxon>Eukaryota</taxon>
        <taxon>Metazoa</taxon>
        <taxon>Ecdysozoa</taxon>
        <taxon>Scalidophora</taxon>
        <taxon>Priapulida</taxon>
        <taxon>Priapulimorpha</taxon>
        <taxon>Priapulimorphida</taxon>
        <taxon>Priapulidae</taxon>
        <taxon>Priapulus</taxon>
    </lineage>
</organism>
<gene>
    <name evidence="5" type="primary">LOC106820856</name>
</gene>
<feature type="region of interest" description="Disordered" evidence="3">
    <location>
        <begin position="1"/>
        <end position="20"/>
    </location>
</feature>
<reference evidence="5" key="1">
    <citation type="submission" date="2025-08" db="UniProtKB">
        <authorList>
            <consortium name="RefSeq"/>
        </authorList>
    </citation>
    <scope>IDENTIFICATION</scope>
</reference>
<evidence type="ECO:0000256" key="2">
    <source>
        <dbReference type="RuleBase" id="RU363116"/>
    </source>
</evidence>
<dbReference type="PANTHER" id="PTHR23248">
    <property type="entry name" value="PHOSPHOLIPID SCRAMBLASE-RELATED"/>
    <property type="match status" value="1"/>
</dbReference>
<comment type="function">
    <text evidence="2">May mediate accelerated ATP-independent bidirectional transbilayer migration of phospholipids upon binding calcium ions that results in a loss of phospholipid asymmetry in the plasma membrane.</text>
</comment>
<keyword evidence="2" id="KW-0106">Calcium</keyword>
<keyword evidence="4" id="KW-1185">Reference proteome</keyword>
<comment type="similarity">
    <text evidence="1 2">Belongs to the phospholipid scramblase family.</text>
</comment>
<dbReference type="Pfam" id="PF03803">
    <property type="entry name" value="Scramblase"/>
    <property type="match status" value="1"/>
</dbReference>
<protein>
    <recommendedName>
        <fullName evidence="2">Phospholipid scramblase</fullName>
    </recommendedName>
</protein>
<evidence type="ECO:0000256" key="1">
    <source>
        <dbReference type="ARBA" id="ARBA00005350"/>
    </source>
</evidence>
<evidence type="ECO:0000313" key="4">
    <source>
        <dbReference type="Proteomes" id="UP000695022"/>
    </source>
</evidence>
<dbReference type="RefSeq" id="XP_014680935.1">
    <property type="nucleotide sequence ID" value="XM_014825449.1"/>
</dbReference>
<proteinExistence type="inferred from homology"/>
<name>A0ABM1F914_PRICU</name>
<dbReference type="InterPro" id="IPR005552">
    <property type="entry name" value="Scramblase"/>
</dbReference>
<keyword evidence="2" id="KW-0564">Palmitate</keyword>
<comment type="cofactor">
    <cofactor evidence="2">
        <name>Ca(2+)</name>
        <dbReference type="ChEBI" id="CHEBI:29108"/>
    </cofactor>
</comment>